<reference evidence="2" key="1">
    <citation type="journal article" date="2019" name="Int. J. Syst. Evol. Microbiol.">
        <title>The Global Catalogue of Microorganisms (GCM) 10K type strain sequencing project: providing services to taxonomists for standard genome sequencing and annotation.</title>
        <authorList>
            <consortium name="The Broad Institute Genomics Platform"/>
            <consortium name="The Broad Institute Genome Sequencing Center for Infectious Disease"/>
            <person name="Wu L."/>
            <person name="Ma J."/>
        </authorList>
    </citation>
    <scope>NUCLEOTIDE SEQUENCE [LARGE SCALE GENOMIC DNA]</scope>
    <source>
        <strain evidence="2">CCUG 57263</strain>
    </source>
</reference>
<dbReference type="Proteomes" id="UP001597120">
    <property type="component" value="Unassembled WGS sequence"/>
</dbReference>
<gene>
    <name evidence="1" type="ORF">ACFQ03_19705</name>
</gene>
<dbReference type="RefSeq" id="WP_379290368.1">
    <property type="nucleotide sequence ID" value="NZ_JBHTIU010000080.1"/>
</dbReference>
<evidence type="ECO:0000313" key="1">
    <source>
        <dbReference type="EMBL" id="MFD0871367.1"/>
    </source>
</evidence>
<protein>
    <submittedName>
        <fullName evidence="1">Uncharacterized protein</fullName>
    </submittedName>
</protein>
<comment type="caution">
    <text evidence="1">The sequence shown here is derived from an EMBL/GenBank/DDBJ whole genome shotgun (WGS) entry which is preliminary data.</text>
</comment>
<name>A0ABW3DFT5_9BACL</name>
<proteinExistence type="predicted"/>
<dbReference type="EMBL" id="JBHTIU010000080">
    <property type="protein sequence ID" value="MFD0871367.1"/>
    <property type="molecule type" value="Genomic_DNA"/>
</dbReference>
<keyword evidence="2" id="KW-1185">Reference proteome</keyword>
<organism evidence="1 2">
    <name type="scientific">Paenibacillus residui</name>
    <dbReference type="NCBI Taxonomy" id="629724"/>
    <lineage>
        <taxon>Bacteria</taxon>
        <taxon>Bacillati</taxon>
        <taxon>Bacillota</taxon>
        <taxon>Bacilli</taxon>
        <taxon>Bacillales</taxon>
        <taxon>Paenibacillaceae</taxon>
        <taxon>Paenibacillus</taxon>
    </lineage>
</organism>
<accession>A0ABW3DFT5</accession>
<evidence type="ECO:0000313" key="2">
    <source>
        <dbReference type="Proteomes" id="UP001597120"/>
    </source>
</evidence>
<sequence>MLDGWKMDSEARAKGAGVNNTIWQVGKEAWLARYNKAEANRVIRELVLYEYLSIIQDRHSGTMIFVPELIVPLDGTGEALPTWASNWISYS</sequence>